<feature type="domain" description="G-protein coupled receptors family 1 profile" evidence="9">
    <location>
        <begin position="47"/>
        <end position="294"/>
    </location>
</feature>
<keyword evidence="11" id="KW-1185">Reference proteome</keyword>
<accession>A0A914BTW9</accession>
<organism evidence="10 11">
    <name type="scientific">Patiria miniata</name>
    <name type="common">Bat star</name>
    <name type="synonym">Asterina miniata</name>
    <dbReference type="NCBI Taxonomy" id="46514"/>
    <lineage>
        <taxon>Eukaryota</taxon>
        <taxon>Metazoa</taxon>
        <taxon>Echinodermata</taxon>
        <taxon>Eleutherozoa</taxon>
        <taxon>Asterozoa</taxon>
        <taxon>Asteroidea</taxon>
        <taxon>Valvatacea</taxon>
        <taxon>Valvatida</taxon>
        <taxon>Asterinidae</taxon>
        <taxon>Patiria</taxon>
    </lineage>
</organism>
<evidence type="ECO:0000256" key="8">
    <source>
        <dbReference type="SAM" id="Phobius"/>
    </source>
</evidence>
<evidence type="ECO:0000313" key="11">
    <source>
        <dbReference type="Proteomes" id="UP000887568"/>
    </source>
</evidence>
<dbReference type="OMA" id="RWRTLKM"/>
<dbReference type="Pfam" id="PF00001">
    <property type="entry name" value="7tm_1"/>
    <property type="match status" value="1"/>
</dbReference>
<dbReference type="InterPro" id="IPR017452">
    <property type="entry name" value="GPCR_Rhodpsn_7TM"/>
</dbReference>
<feature type="transmembrane region" description="Helical" evidence="8">
    <location>
        <begin position="35"/>
        <end position="56"/>
    </location>
</feature>
<dbReference type="AlphaFoldDB" id="A0A914BTW9"/>
<dbReference type="PANTHER" id="PTHR24241:SF83">
    <property type="entry name" value="G-PROTEIN COUPLED RECEPTOR 150-RELATED"/>
    <property type="match status" value="1"/>
</dbReference>
<proteinExistence type="inferred from homology"/>
<evidence type="ECO:0000256" key="1">
    <source>
        <dbReference type="ARBA" id="ARBA00004651"/>
    </source>
</evidence>
<sequence length="349" mass="39238">MEEESNSTVVPTYFDADGEEEKDELYGHDDNTRTIAISVIFVVTVIGNGLVLNWLFVHRRERTRIHVYMTFLALADLSVAMIPLLVSLIMTLKGNVWEGTDAGCRIRMLMESMALMASSNMVVAIAVDRYHSVMFPLRKQLSELKVIPIAFALALLLSLPQLYVFRKDDFNGTSHCKTIFKPGNDPYRQAYLIYIAAVVFIIPFLVISVAYLRIVAKLYSDGKNLFQSNWKKSTRWRTLKMTFVIIAAYVICNLPYFTIELIRAIAGSDSVNVVAYSIFSVFAPCSSASNPYTFLFFNACRKSRNRKQGQGATTQTAVLEQSTTPRLGREVKAVDCAYKPARSPVKTAI</sequence>
<dbReference type="PRINTS" id="PR00237">
    <property type="entry name" value="GPCRRHODOPSN"/>
</dbReference>
<keyword evidence="6 7" id="KW-0675">Receptor</keyword>
<protein>
    <recommendedName>
        <fullName evidence="9">G-protein coupled receptors family 1 profile domain-containing protein</fullName>
    </recommendedName>
</protein>
<dbReference type="PANTHER" id="PTHR24241">
    <property type="entry name" value="NEUROPEPTIDE RECEPTOR-RELATED G-PROTEIN COUPLED RECEPTOR"/>
    <property type="match status" value="1"/>
</dbReference>
<reference evidence="10" key="1">
    <citation type="submission" date="2022-11" db="UniProtKB">
        <authorList>
            <consortium name="EnsemblMetazoa"/>
        </authorList>
    </citation>
    <scope>IDENTIFICATION</scope>
</reference>
<dbReference type="GO" id="GO:0004930">
    <property type="term" value="F:G protein-coupled receptor activity"/>
    <property type="evidence" value="ECO:0007669"/>
    <property type="project" value="UniProtKB-KW"/>
</dbReference>
<dbReference type="GO" id="GO:0032870">
    <property type="term" value="P:cellular response to hormone stimulus"/>
    <property type="evidence" value="ECO:0007669"/>
    <property type="project" value="TreeGrafter"/>
</dbReference>
<dbReference type="InterPro" id="IPR000276">
    <property type="entry name" value="GPCR_Rhodpsn"/>
</dbReference>
<keyword evidence="7" id="KW-0807">Transducer</keyword>
<evidence type="ECO:0000259" key="9">
    <source>
        <dbReference type="PROSITE" id="PS50262"/>
    </source>
</evidence>
<feature type="transmembrane region" description="Helical" evidence="8">
    <location>
        <begin position="276"/>
        <end position="297"/>
    </location>
</feature>
<dbReference type="PROSITE" id="PS50262">
    <property type="entry name" value="G_PROTEIN_RECEP_F1_2"/>
    <property type="match status" value="1"/>
</dbReference>
<dbReference type="PROSITE" id="PS00237">
    <property type="entry name" value="G_PROTEIN_RECEP_F1_1"/>
    <property type="match status" value="1"/>
</dbReference>
<evidence type="ECO:0000256" key="7">
    <source>
        <dbReference type="RuleBase" id="RU000688"/>
    </source>
</evidence>
<feature type="transmembrane region" description="Helical" evidence="8">
    <location>
        <begin position="147"/>
        <end position="165"/>
    </location>
</feature>
<dbReference type="Gene3D" id="1.20.1070.10">
    <property type="entry name" value="Rhodopsin 7-helix transmembrane proteins"/>
    <property type="match status" value="1"/>
</dbReference>
<dbReference type="RefSeq" id="XP_038079231.1">
    <property type="nucleotide sequence ID" value="XM_038223303.1"/>
</dbReference>
<keyword evidence="5 8" id="KW-0472">Membrane</keyword>
<dbReference type="Proteomes" id="UP000887568">
    <property type="component" value="Unplaced"/>
</dbReference>
<feature type="transmembrane region" description="Helical" evidence="8">
    <location>
        <begin position="68"/>
        <end position="89"/>
    </location>
</feature>
<evidence type="ECO:0000256" key="2">
    <source>
        <dbReference type="ARBA" id="ARBA00022475"/>
    </source>
</evidence>
<evidence type="ECO:0000313" key="10">
    <source>
        <dbReference type="EnsemblMetazoa" id="XP_038079231.1"/>
    </source>
</evidence>
<comment type="similarity">
    <text evidence="7">Belongs to the G-protein coupled receptor 1 family.</text>
</comment>
<keyword evidence="4 8" id="KW-1133">Transmembrane helix</keyword>
<dbReference type="SUPFAM" id="SSF81321">
    <property type="entry name" value="Family A G protein-coupled receptor-like"/>
    <property type="match status" value="1"/>
</dbReference>
<evidence type="ECO:0000256" key="4">
    <source>
        <dbReference type="ARBA" id="ARBA00022989"/>
    </source>
</evidence>
<feature type="transmembrane region" description="Helical" evidence="8">
    <location>
        <begin position="109"/>
        <end position="127"/>
    </location>
</feature>
<name>A0A914BTW9_PATMI</name>
<keyword evidence="2" id="KW-1003">Cell membrane</keyword>
<dbReference type="OrthoDB" id="5987909at2759"/>
<dbReference type="EnsemblMetazoa" id="XM_038223303.1">
    <property type="protein sequence ID" value="XP_038079231.1"/>
    <property type="gene ID" value="LOC119746388"/>
</dbReference>
<dbReference type="GO" id="GO:0042277">
    <property type="term" value="F:peptide binding"/>
    <property type="evidence" value="ECO:0007669"/>
    <property type="project" value="TreeGrafter"/>
</dbReference>
<keyword evidence="3 7" id="KW-0812">Transmembrane</keyword>
<comment type="subcellular location">
    <subcellularLocation>
        <location evidence="1">Cell membrane</location>
        <topology evidence="1">Multi-pass membrane protein</topology>
    </subcellularLocation>
</comment>
<dbReference type="GeneID" id="119746388"/>
<keyword evidence="7" id="KW-0297">G-protein coupled receptor</keyword>
<evidence type="ECO:0000256" key="6">
    <source>
        <dbReference type="ARBA" id="ARBA00023170"/>
    </source>
</evidence>
<evidence type="ECO:0000256" key="5">
    <source>
        <dbReference type="ARBA" id="ARBA00023136"/>
    </source>
</evidence>
<dbReference type="GO" id="GO:0005886">
    <property type="term" value="C:plasma membrane"/>
    <property type="evidence" value="ECO:0007669"/>
    <property type="project" value="UniProtKB-SubCell"/>
</dbReference>
<evidence type="ECO:0000256" key="3">
    <source>
        <dbReference type="ARBA" id="ARBA00022692"/>
    </source>
</evidence>
<feature type="transmembrane region" description="Helical" evidence="8">
    <location>
        <begin position="237"/>
        <end position="256"/>
    </location>
</feature>
<feature type="transmembrane region" description="Helical" evidence="8">
    <location>
        <begin position="191"/>
        <end position="216"/>
    </location>
</feature>